<gene>
    <name evidence="1" type="ORF">CFX0092_A0698</name>
</gene>
<evidence type="ECO:0000313" key="2">
    <source>
        <dbReference type="Proteomes" id="UP000215027"/>
    </source>
</evidence>
<dbReference type="AlphaFoldDB" id="A0A160SYZ1"/>
<sequence>MPFDWLKSFHQDIQKAPDYAEKTLAAYRLGIRSKGSIRGVRIEVDGDGCPASRALDPRAEYSPDDAPHLPLPDCAKGLHCRCVYRPVMAYEPPVDEG</sequence>
<dbReference type="Proteomes" id="UP000215027">
    <property type="component" value="Chromosome I"/>
</dbReference>
<reference evidence="1" key="1">
    <citation type="submission" date="2016-01" db="EMBL/GenBank/DDBJ databases">
        <authorList>
            <person name="Mcilroy J.S."/>
            <person name="Karst M S."/>
            <person name="Albertsen M."/>
        </authorList>
    </citation>
    <scope>NUCLEOTIDE SEQUENCE</scope>
    <source>
        <strain evidence="1">Cfx-K</strain>
    </source>
</reference>
<proteinExistence type="predicted"/>
<accession>A0A160SYZ1</accession>
<dbReference type="OrthoDB" id="8527522at2"/>
<dbReference type="RefSeq" id="WP_095042175.1">
    <property type="nucleotide sequence ID" value="NZ_LN890655.1"/>
</dbReference>
<evidence type="ECO:0008006" key="3">
    <source>
        <dbReference type="Google" id="ProtNLM"/>
    </source>
</evidence>
<name>A0A160SYZ1_9CHLR</name>
<organism evidence="1 2">
    <name type="scientific">Candidatus Promineifilum breve</name>
    <dbReference type="NCBI Taxonomy" id="1806508"/>
    <lineage>
        <taxon>Bacteria</taxon>
        <taxon>Bacillati</taxon>
        <taxon>Chloroflexota</taxon>
        <taxon>Ardenticatenia</taxon>
        <taxon>Candidatus Promineifilales</taxon>
        <taxon>Candidatus Promineifilaceae</taxon>
        <taxon>Candidatus Promineifilum</taxon>
    </lineage>
</organism>
<evidence type="ECO:0000313" key="1">
    <source>
        <dbReference type="EMBL" id="CUS02576.2"/>
    </source>
</evidence>
<protein>
    <recommendedName>
        <fullName evidence="3">Phage head morphogenesis domain-containing protein</fullName>
    </recommendedName>
</protein>
<dbReference type="EMBL" id="LN890655">
    <property type="protein sequence ID" value="CUS02576.2"/>
    <property type="molecule type" value="Genomic_DNA"/>
</dbReference>
<dbReference type="KEGG" id="pbf:CFX0092_A0698"/>
<keyword evidence="2" id="KW-1185">Reference proteome</keyword>